<feature type="domain" description="CYTH" evidence="2">
    <location>
        <begin position="1"/>
        <end position="149"/>
    </location>
</feature>
<dbReference type="Gene3D" id="2.40.320.10">
    <property type="entry name" value="Hypothetical Protein Pfu-838710-001"/>
    <property type="match status" value="1"/>
</dbReference>
<organism evidence="3 4">
    <name type="scientific">Pseudobutyrivibrio ruminis</name>
    <dbReference type="NCBI Taxonomy" id="46206"/>
    <lineage>
        <taxon>Bacteria</taxon>
        <taxon>Bacillati</taxon>
        <taxon>Bacillota</taxon>
        <taxon>Clostridia</taxon>
        <taxon>Lachnospirales</taxon>
        <taxon>Lachnospiraceae</taxon>
        <taxon>Pseudobutyrivibrio</taxon>
    </lineage>
</organism>
<dbReference type="AlphaFoldDB" id="A0A2G3DZN1"/>
<dbReference type="InterPro" id="IPR012042">
    <property type="entry name" value="NeuTTM/CthTTM-like"/>
</dbReference>
<dbReference type="PANTHER" id="PTHR40114">
    <property type="entry name" value="SLR0698 PROTEIN"/>
    <property type="match status" value="1"/>
</dbReference>
<dbReference type="SMART" id="SM01118">
    <property type="entry name" value="CYTH"/>
    <property type="match status" value="1"/>
</dbReference>
<dbReference type="Pfam" id="PF01928">
    <property type="entry name" value="CYTH"/>
    <property type="match status" value="1"/>
</dbReference>
<dbReference type="SUPFAM" id="SSF55154">
    <property type="entry name" value="CYTH-like phosphatases"/>
    <property type="match status" value="1"/>
</dbReference>
<reference evidence="3 4" key="1">
    <citation type="submission" date="2017-10" db="EMBL/GenBank/DDBJ databases">
        <title>Resolving the taxonomy of Roseburia spp., Eubacterium rectale and Agathobacter spp. through phylogenomic analysis.</title>
        <authorList>
            <person name="Sheridan P.O."/>
            <person name="Walker A.W."/>
            <person name="Duncan S.H."/>
            <person name="Scott K.P."/>
            <person name="Toole P.W.O."/>
            <person name="Luis P."/>
            <person name="Flint H.J."/>
        </authorList>
    </citation>
    <scope>NUCLEOTIDE SEQUENCE [LARGE SCALE GENOMIC DNA]</scope>
    <source>
        <strain evidence="3 4">JK626</strain>
    </source>
</reference>
<dbReference type="PANTHER" id="PTHR40114:SF1">
    <property type="entry name" value="SLR0698 PROTEIN"/>
    <property type="match status" value="1"/>
</dbReference>
<gene>
    <name evidence="3" type="ORF">CSX01_00610</name>
</gene>
<comment type="caution">
    <text evidence="3">The sequence shown here is derived from an EMBL/GenBank/DDBJ whole genome shotgun (WGS) entry which is preliminary data.</text>
</comment>
<dbReference type="PROSITE" id="PS51707">
    <property type="entry name" value="CYTH"/>
    <property type="match status" value="1"/>
</dbReference>
<dbReference type="InterPro" id="IPR033469">
    <property type="entry name" value="CYTH-like_dom_sf"/>
</dbReference>
<accession>A0A2G3DZN1</accession>
<dbReference type="EMBL" id="PDYF01000003">
    <property type="protein sequence ID" value="PHU36488.1"/>
    <property type="molecule type" value="Genomic_DNA"/>
</dbReference>
<dbReference type="InterPro" id="IPR023577">
    <property type="entry name" value="CYTH_domain"/>
</dbReference>
<evidence type="ECO:0000259" key="2">
    <source>
        <dbReference type="PROSITE" id="PS51707"/>
    </source>
</evidence>
<evidence type="ECO:0000256" key="1">
    <source>
        <dbReference type="PIRSR" id="PIRSR016487-1"/>
    </source>
</evidence>
<evidence type="ECO:0000313" key="4">
    <source>
        <dbReference type="Proteomes" id="UP000225889"/>
    </source>
</evidence>
<evidence type="ECO:0000313" key="3">
    <source>
        <dbReference type="EMBL" id="PHU36488.1"/>
    </source>
</evidence>
<proteinExistence type="predicted"/>
<dbReference type="PIRSF" id="PIRSF016487">
    <property type="entry name" value="CYTH_UCP016487"/>
    <property type="match status" value="1"/>
</dbReference>
<name>A0A2G3DZN1_9FIRM</name>
<reference evidence="3 4" key="2">
    <citation type="submission" date="2017-10" db="EMBL/GenBank/DDBJ databases">
        <authorList>
            <person name="Banno H."/>
            <person name="Chua N.-H."/>
        </authorList>
    </citation>
    <scope>NUCLEOTIDE SEQUENCE [LARGE SCALE GENOMIC DNA]</scope>
    <source>
        <strain evidence="3 4">JK626</strain>
    </source>
</reference>
<dbReference type="RefSeq" id="WP_099391063.1">
    <property type="nucleotide sequence ID" value="NZ_PDYF01000003.1"/>
</dbReference>
<dbReference type="Proteomes" id="UP000225889">
    <property type="component" value="Unassembled WGS sequence"/>
</dbReference>
<feature type="active site" description="Proton acceptor" evidence="1">
    <location>
        <position position="27"/>
    </location>
</feature>
<sequence length="149" mass="17541">MEIERKFLIKDLPDLSKYEYVDIEQGYLSTEPVVRIRKKNDKYILTYKGSGKLAREEIEAALTAEAYEHLLEKIDGHPITKRRYMIPYEPYTIELDIFEGHMKGLIMAEVEFPSIEEANSFTPPEWFGDDVTEDTRYHNSNMIWANPFL</sequence>
<protein>
    <submittedName>
        <fullName evidence="3">Adenylate cyclase</fullName>
    </submittedName>
</protein>
<dbReference type="CDD" id="cd07761">
    <property type="entry name" value="CYTH-like_CthTTM-like"/>
    <property type="match status" value="1"/>
</dbReference>